<feature type="transmembrane region" description="Helical" evidence="1">
    <location>
        <begin position="32"/>
        <end position="55"/>
    </location>
</feature>
<reference evidence="2 3" key="1">
    <citation type="submission" date="2023-10" db="EMBL/GenBank/DDBJ databases">
        <title>Virgibacillus halophilus 5B73C genome.</title>
        <authorList>
            <person name="Miliotis G."/>
            <person name="Sengupta P."/>
            <person name="Hameed A."/>
            <person name="Chuvochina M."/>
            <person name="Mcdonagh F."/>
            <person name="Simpson A.C."/>
            <person name="Singh N.K."/>
            <person name="Rekha P.D."/>
            <person name="Raman K."/>
            <person name="Hugenholtz P."/>
            <person name="Venkateswaran K."/>
        </authorList>
    </citation>
    <scope>NUCLEOTIDE SEQUENCE [LARGE SCALE GENOMIC DNA]</scope>
    <source>
        <strain evidence="2 3">5B73C</strain>
    </source>
</reference>
<proteinExistence type="predicted"/>
<evidence type="ECO:0000256" key="1">
    <source>
        <dbReference type="SAM" id="Phobius"/>
    </source>
</evidence>
<organism evidence="2 3">
    <name type="scientific">Tigheibacillus halophilus</name>
    <dbReference type="NCBI Taxonomy" id="361280"/>
    <lineage>
        <taxon>Bacteria</taxon>
        <taxon>Bacillati</taxon>
        <taxon>Bacillota</taxon>
        <taxon>Bacilli</taxon>
        <taxon>Bacillales</taxon>
        <taxon>Bacillaceae</taxon>
        <taxon>Tigheibacillus</taxon>
    </lineage>
</organism>
<comment type="caution">
    <text evidence="2">The sequence shown here is derived from an EMBL/GenBank/DDBJ whole genome shotgun (WGS) entry which is preliminary data.</text>
</comment>
<feature type="transmembrane region" description="Helical" evidence="1">
    <location>
        <begin position="9"/>
        <end position="26"/>
    </location>
</feature>
<evidence type="ECO:0000313" key="2">
    <source>
        <dbReference type="EMBL" id="MDY0396464.1"/>
    </source>
</evidence>
<dbReference type="InterPro" id="IPR048110">
    <property type="entry name" value="SA1362/YqhP-like"/>
</dbReference>
<keyword evidence="1" id="KW-0472">Membrane</keyword>
<evidence type="ECO:0000313" key="3">
    <source>
        <dbReference type="Proteomes" id="UP001281447"/>
    </source>
</evidence>
<keyword evidence="1" id="KW-1133">Transmembrane helix</keyword>
<dbReference type="EMBL" id="JAWDIP010000004">
    <property type="protein sequence ID" value="MDY0396464.1"/>
    <property type="molecule type" value="Genomic_DNA"/>
</dbReference>
<keyword evidence="1" id="KW-0812">Transmembrane</keyword>
<protein>
    <submittedName>
        <fullName evidence="2">SA1362 family protein</fullName>
    </submittedName>
</protein>
<keyword evidence="3" id="KW-1185">Reference proteome</keyword>
<sequence length="62" mass="6804">MLRNVFSKLVYIIIGLAVIGIIAQLVTNTSGFLKSIFIMVGVAAVATIAFLLPLWQNEKVRK</sequence>
<dbReference type="NCBIfam" id="NF041554">
    <property type="entry name" value="SA1362_fam"/>
    <property type="match status" value="1"/>
</dbReference>
<name>A0ABU5CAW2_9BACI</name>
<accession>A0ABU5CAW2</accession>
<gene>
    <name evidence="2" type="ORF">RWE15_21775</name>
</gene>
<dbReference type="Proteomes" id="UP001281447">
    <property type="component" value="Unassembled WGS sequence"/>
</dbReference>